<sequence>MTVVSLSPKGDAHLLTPATAAAAMDAEDNPRDAVTGQPHVFHTVETSAQSHPQPPLEPSDAHVPPVPPRPVRSESRDAPREQVSAPPSVAPRPAVRRVPTAVITRAGEAPPPPATQNDDINDKKTVPTESVSHTVHVPNTVSPSGTAQGTAVIPATQAHAAPEHALPTAPSVHPEAQAAQLDKATREDPALVAGEVEKAKAGRRELEGKEPKGTVVQGLEDDRLWALLRKFDEQVNHTLILTSHKLPPTEPDLRRSVLPHVPFNSDILRANMERLYAGAGIGLIRSINEIIRLRSWSPQERRRTAYFCVTYFFAWCLGLAIPTVILFLITLIVLPESRYFFFPPVMPALGQPPSATDPTNQAGDQSFLGGVDSDVQHRSKAEQIEEQAWEFRQLAEAFAVRIAVSKGAKSKNQGNAAVGEKHSARSLEPSSDSSSSETDSDSDDDFADAQAELDPSLYAPGEHPDEIRRQQKQLRHARGADRSDGMSGTMVHHRKGSREVAKPMNEKQRKKAEGKEAKRKRDEMIGKYTKMMQDVTGDIADLSECVAHALSPPRPFPPNIARFKLAGAIFAPLFLASAVVPAWIWHRAASFMLGFLFFGQPLIDRGLAWFVRAVPDWKEKLDMRNSLLSGVPTNDQLVLHLLRVGERMNHPLPRPPPPPLAGTPKEAIKDTGPDPDDDLVDEKGNPIGVDELSARDKVMHKSKSKLVNSFKSVSKRVAAIGADVTVDGVRKKVGTKVDRVVFGDVLKDDGDAESYPCKLNGKPGHIVIQPLSVYGPASITWEPLVGRPLFERKIDDIVEIKKGGVSMPRAVLGWASGADIESQTLIIRLKDEFEKQVTEISKEIKGMQAQDGDIYELNQVVRREQLFNRLIAMGNQRWESL</sequence>
<feature type="compositionally biased region" description="Polar residues" evidence="1">
    <location>
        <begin position="353"/>
        <end position="364"/>
    </location>
</feature>
<feature type="compositionally biased region" description="Basic and acidic residues" evidence="1">
    <location>
        <begin position="71"/>
        <end position="80"/>
    </location>
</feature>
<accession>A0A8H3TUQ1</accession>
<evidence type="ECO:0000256" key="1">
    <source>
        <dbReference type="SAM" id="MobiDB-lite"/>
    </source>
</evidence>
<dbReference type="OrthoDB" id="1708389at2759"/>
<keyword evidence="2" id="KW-1133">Transmembrane helix</keyword>
<keyword evidence="2" id="KW-0812">Transmembrane</keyword>
<proteinExistence type="predicted"/>
<dbReference type="AlphaFoldDB" id="A0A8H3TUQ1"/>
<feature type="region of interest" description="Disordered" evidence="1">
    <location>
        <begin position="409"/>
        <end position="447"/>
    </location>
</feature>
<feature type="compositionally biased region" description="Basic and acidic residues" evidence="1">
    <location>
        <begin position="497"/>
        <end position="521"/>
    </location>
</feature>
<keyword evidence="4" id="KW-1185">Reference proteome</keyword>
<dbReference type="Proteomes" id="UP000620104">
    <property type="component" value="Unassembled WGS sequence"/>
</dbReference>
<keyword evidence="2" id="KW-0472">Membrane</keyword>
<feature type="compositionally biased region" description="Polar residues" evidence="1">
    <location>
        <begin position="127"/>
        <end position="149"/>
    </location>
</feature>
<evidence type="ECO:0000256" key="2">
    <source>
        <dbReference type="SAM" id="Phobius"/>
    </source>
</evidence>
<dbReference type="EMBL" id="BLZA01000023">
    <property type="protein sequence ID" value="GHJ87901.1"/>
    <property type="molecule type" value="Genomic_DNA"/>
</dbReference>
<name>A0A8H3TUQ1_9TREE</name>
<dbReference type="InterPro" id="IPR021709">
    <property type="entry name" value="DUF3292"/>
</dbReference>
<reference evidence="3" key="1">
    <citation type="submission" date="2020-07" db="EMBL/GenBank/DDBJ databases">
        <title>Draft Genome Sequence of a Deep-Sea Yeast, Naganishia (Cryptococcus) liquefaciens strain N6.</title>
        <authorList>
            <person name="Han Y.W."/>
            <person name="Kajitani R."/>
            <person name="Morimoto H."/>
            <person name="Parhat M."/>
            <person name="Tsubouchi H."/>
            <person name="Bakenova O."/>
            <person name="Ogata M."/>
            <person name="Argunhan B."/>
            <person name="Aoki R."/>
            <person name="Kajiwara S."/>
            <person name="Itoh T."/>
            <person name="Iwasaki H."/>
        </authorList>
    </citation>
    <scope>NUCLEOTIDE SEQUENCE</scope>
    <source>
        <strain evidence="3">N6</strain>
    </source>
</reference>
<feature type="region of interest" description="Disordered" evidence="1">
    <location>
        <begin position="470"/>
        <end position="521"/>
    </location>
</feature>
<organism evidence="3 4">
    <name type="scientific">Naganishia liquefaciens</name>
    <dbReference type="NCBI Taxonomy" id="104408"/>
    <lineage>
        <taxon>Eukaryota</taxon>
        <taxon>Fungi</taxon>
        <taxon>Dikarya</taxon>
        <taxon>Basidiomycota</taxon>
        <taxon>Agaricomycotina</taxon>
        <taxon>Tremellomycetes</taxon>
        <taxon>Filobasidiales</taxon>
        <taxon>Filobasidiaceae</taxon>
        <taxon>Naganishia</taxon>
    </lineage>
</organism>
<feature type="region of interest" description="Disordered" evidence="1">
    <location>
        <begin position="648"/>
        <end position="686"/>
    </location>
</feature>
<feature type="compositionally biased region" description="Low complexity" evidence="1">
    <location>
        <begin position="83"/>
        <end position="102"/>
    </location>
</feature>
<feature type="transmembrane region" description="Helical" evidence="2">
    <location>
        <begin position="312"/>
        <end position="334"/>
    </location>
</feature>
<dbReference type="Pfam" id="PF11696">
    <property type="entry name" value="DUF3292"/>
    <property type="match status" value="2"/>
</dbReference>
<gene>
    <name evidence="3" type="ORF">NliqN6_4303</name>
</gene>
<dbReference type="PANTHER" id="PTHR38694">
    <property type="entry name" value="CONSERVED EXPRESSED PROTEIN"/>
    <property type="match status" value="1"/>
</dbReference>
<feature type="compositionally biased region" description="Acidic residues" evidence="1">
    <location>
        <begin position="438"/>
        <end position="447"/>
    </location>
</feature>
<feature type="region of interest" description="Disordered" evidence="1">
    <location>
        <begin position="352"/>
        <end position="371"/>
    </location>
</feature>
<protein>
    <submittedName>
        <fullName evidence="3">Uncharacterized protein</fullName>
    </submittedName>
</protein>
<feature type="compositionally biased region" description="Pro residues" evidence="1">
    <location>
        <begin position="652"/>
        <end position="661"/>
    </location>
</feature>
<feature type="region of interest" description="Disordered" evidence="1">
    <location>
        <begin position="45"/>
        <end position="183"/>
    </location>
</feature>
<dbReference type="PANTHER" id="PTHR38694:SF1">
    <property type="entry name" value="PEROXIN DOMAIN-CONTAINING PROTEIN"/>
    <property type="match status" value="1"/>
</dbReference>
<evidence type="ECO:0000313" key="4">
    <source>
        <dbReference type="Proteomes" id="UP000620104"/>
    </source>
</evidence>
<evidence type="ECO:0000313" key="3">
    <source>
        <dbReference type="EMBL" id="GHJ87901.1"/>
    </source>
</evidence>
<comment type="caution">
    <text evidence="3">The sequence shown here is derived from an EMBL/GenBank/DDBJ whole genome shotgun (WGS) entry which is preliminary data.</text>
</comment>